<sequence>MTGSWRFDGSCMTHLLKPCWPQKPDKCLEIDIFLSHKIHKLTP</sequence>
<name>A0ABN6D3U8_9BURK</name>
<proteinExistence type="predicted"/>
<dbReference type="EMBL" id="AP024238">
    <property type="protein sequence ID" value="BCO26682.1"/>
    <property type="molecule type" value="Genomic_DNA"/>
</dbReference>
<keyword evidence="2" id="KW-1185">Reference proteome</keyword>
<gene>
    <name evidence="1" type="ORF">MIZ03_1565</name>
</gene>
<dbReference type="Proteomes" id="UP000824366">
    <property type="component" value="Chromosome"/>
</dbReference>
<evidence type="ECO:0000313" key="2">
    <source>
        <dbReference type="Proteomes" id="UP000824366"/>
    </source>
</evidence>
<reference evidence="1 2" key="1">
    <citation type="journal article" date="2021" name="Microbiol. Spectr.">
        <title>A Single Bacterium Capable of Oxidation and Reduction of Iron at Circumneutral pH.</title>
        <authorList>
            <person name="Kato S."/>
            <person name="Ohkuma M."/>
        </authorList>
    </citation>
    <scope>NUCLEOTIDE SEQUENCE [LARGE SCALE GENOMIC DNA]</scope>
    <source>
        <strain evidence="1 2">MIZ03</strain>
    </source>
</reference>
<protein>
    <submittedName>
        <fullName evidence="1">Uncharacterized protein</fullName>
    </submittedName>
</protein>
<accession>A0ABN6D3U8</accession>
<evidence type="ECO:0000313" key="1">
    <source>
        <dbReference type="EMBL" id="BCO26682.1"/>
    </source>
</evidence>
<organism evidence="1 2">
    <name type="scientific">Rhodoferax lithotrophicus</name>
    <dbReference type="NCBI Taxonomy" id="2798804"/>
    <lineage>
        <taxon>Bacteria</taxon>
        <taxon>Pseudomonadati</taxon>
        <taxon>Pseudomonadota</taxon>
        <taxon>Betaproteobacteria</taxon>
        <taxon>Burkholderiales</taxon>
        <taxon>Comamonadaceae</taxon>
        <taxon>Rhodoferax</taxon>
    </lineage>
</organism>